<reference evidence="2" key="2">
    <citation type="submission" date="2025-09" db="UniProtKB">
        <authorList>
            <consortium name="Ensembl"/>
        </authorList>
    </citation>
    <scope>IDENTIFICATION</scope>
</reference>
<proteinExistence type="predicted"/>
<reference evidence="2" key="1">
    <citation type="submission" date="2025-08" db="UniProtKB">
        <authorList>
            <consortium name="Ensembl"/>
        </authorList>
    </citation>
    <scope>IDENTIFICATION</scope>
</reference>
<sequence>MIKINKTLKCNNVAYIITASRAPLMTLADALLTFDCTIFAFKCKCTALNSACVLHLRGGGGHFFYIFQKSIFISPKCLIMHCIFVFTIVLLLHNSLHCASLIL</sequence>
<accession>A0A673IC59</accession>
<name>A0A673IC59_9TELE</name>
<keyword evidence="3" id="KW-1185">Reference proteome</keyword>
<dbReference type="AlphaFoldDB" id="A0A673IC59"/>
<dbReference type="Ensembl" id="ENSSRHT00000037485.1">
    <property type="protein sequence ID" value="ENSSRHP00000036429.1"/>
    <property type="gene ID" value="ENSSRHG00000018671.1"/>
</dbReference>
<feature type="transmembrane region" description="Helical" evidence="1">
    <location>
        <begin position="78"/>
        <end position="102"/>
    </location>
</feature>
<keyword evidence="1" id="KW-0812">Transmembrane</keyword>
<keyword evidence="1" id="KW-0472">Membrane</keyword>
<organism evidence="2 3">
    <name type="scientific">Sinocyclocheilus rhinocerous</name>
    <dbReference type="NCBI Taxonomy" id="307959"/>
    <lineage>
        <taxon>Eukaryota</taxon>
        <taxon>Metazoa</taxon>
        <taxon>Chordata</taxon>
        <taxon>Craniata</taxon>
        <taxon>Vertebrata</taxon>
        <taxon>Euteleostomi</taxon>
        <taxon>Actinopterygii</taxon>
        <taxon>Neopterygii</taxon>
        <taxon>Teleostei</taxon>
        <taxon>Ostariophysi</taxon>
        <taxon>Cypriniformes</taxon>
        <taxon>Cyprinidae</taxon>
        <taxon>Cyprininae</taxon>
        <taxon>Sinocyclocheilus</taxon>
    </lineage>
</organism>
<evidence type="ECO:0000313" key="3">
    <source>
        <dbReference type="Proteomes" id="UP000472270"/>
    </source>
</evidence>
<dbReference type="Proteomes" id="UP000472270">
    <property type="component" value="Unassembled WGS sequence"/>
</dbReference>
<protein>
    <submittedName>
        <fullName evidence="2">Uncharacterized protein</fullName>
    </submittedName>
</protein>
<evidence type="ECO:0000313" key="2">
    <source>
        <dbReference type="Ensembl" id="ENSSRHP00000036429.1"/>
    </source>
</evidence>
<evidence type="ECO:0000256" key="1">
    <source>
        <dbReference type="SAM" id="Phobius"/>
    </source>
</evidence>
<keyword evidence="1" id="KW-1133">Transmembrane helix</keyword>